<gene>
    <name evidence="2" type="ORF">V6X64_06350</name>
</gene>
<sequence>MKRRAGVRSTLTGLVLGVALAWTPPGVPADASTGQAIPPFSAVYEVRKAGFTLGRADLELRRPAEGRYYYRLHTRPTGIARMVYASEVREMSIGHVGPDGFRPDVYRYKRSGDDKAREAELRFDWGALEVVNDVADWPWRMDITRDTIDRVISPLQLMHDLAARPADTEQLVYRIADGGELRTYLLDIDGRETVETPAGRFAALRIQRSDTDSDRRTILWVAPALRYLAVQVEQWEDGSRNFRLVLADVQGLPD</sequence>
<reference evidence="2 3" key="1">
    <citation type="submission" date="2024-02" db="EMBL/GenBank/DDBJ databases">
        <title>New especies of Spiribacter isolated from saline water.</title>
        <authorList>
            <person name="Leon M.J."/>
            <person name="De La Haba R."/>
            <person name="Sanchez-Porro C."/>
            <person name="Ventosa A."/>
        </authorList>
    </citation>
    <scope>NUCLEOTIDE SEQUENCE [LARGE SCALE GENOMIC DNA]</scope>
    <source>
        <strain evidence="3">ag22IC4-227</strain>
    </source>
</reference>
<evidence type="ECO:0000313" key="3">
    <source>
        <dbReference type="Proteomes" id="UP001556653"/>
    </source>
</evidence>
<keyword evidence="1" id="KW-0732">Signal</keyword>
<organism evidence="2 3">
    <name type="scientific">Spiribacter onubensis</name>
    <dbReference type="NCBI Taxonomy" id="3122420"/>
    <lineage>
        <taxon>Bacteria</taxon>
        <taxon>Pseudomonadati</taxon>
        <taxon>Pseudomonadota</taxon>
        <taxon>Gammaproteobacteria</taxon>
        <taxon>Chromatiales</taxon>
        <taxon>Ectothiorhodospiraceae</taxon>
        <taxon>Spiribacter</taxon>
    </lineage>
</organism>
<accession>A0ABV3S8Z9</accession>
<dbReference type="RefSeq" id="WP_367967074.1">
    <property type="nucleotide sequence ID" value="NZ_JBAKFI010000001.1"/>
</dbReference>
<feature type="signal peptide" evidence="1">
    <location>
        <begin position="1"/>
        <end position="29"/>
    </location>
</feature>
<dbReference type="Proteomes" id="UP001556653">
    <property type="component" value="Unassembled WGS sequence"/>
</dbReference>
<name>A0ABV3S8Z9_9GAMM</name>
<evidence type="ECO:0000256" key="1">
    <source>
        <dbReference type="SAM" id="SignalP"/>
    </source>
</evidence>
<comment type="caution">
    <text evidence="2">The sequence shown here is derived from an EMBL/GenBank/DDBJ whole genome shotgun (WGS) entry which is preliminary data.</text>
</comment>
<dbReference type="InterPro" id="IPR021457">
    <property type="entry name" value="DUF3108"/>
</dbReference>
<proteinExistence type="predicted"/>
<keyword evidence="3" id="KW-1185">Reference proteome</keyword>
<dbReference type="EMBL" id="JBAKFJ010000001">
    <property type="protein sequence ID" value="MEX0386608.1"/>
    <property type="molecule type" value="Genomic_DNA"/>
</dbReference>
<dbReference type="Pfam" id="PF11306">
    <property type="entry name" value="DUF3108"/>
    <property type="match status" value="1"/>
</dbReference>
<evidence type="ECO:0000313" key="2">
    <source>
        <dbReference type="EMBL" id="MEX0386608.1"/>
    </source>
</evidence>
<protein>
    <submittedName>
        <fullName evidence="2">DUF3108 domain-containing protein</fullName>
    </submittedName>
</protein>
<feature type="chain" id="PRO_5047026438" evidence="1">
    <location>
        <begin position="30"/>
        <end position="254"/>
    </location>
</feature>